<dbReference type="InterPro" id="IPR001764">
    <property type="entry name" value="Glyco_hydro_3_N"/>
</dbReference>
<evidence type="ECO:0000259" key="3">
    <source>
        <dbReference type="SMART" id="SM01217"/>
    </source>
</evidence>
<keyword evidence="5" id="KW-1185">Reference proteome</keyword>
<comment type="caution">
    <text evidence="4">The sequence shown here is derived from an EMBL/GenBank/DDBJ whole genome shotgun (WGS) entry which is preliminary data.</text>
</comment>
<dbReference type="InterPro" id="IPR002772">
    <property type="entry name" value="Glyco_hydro_3_C"/>
</dbReference>
<dbReference type="Pfam" id="PF00933">
    <property type="entry name" value="Glyco_hydro_3"/>
    <property type="match status" value="1"/>
</dbReference>
<gene>
    <name evidence="4" type="ORF">CVS29_10395</name>
</gene>
<dbReference type="PANTHER" id="PTHR42715:SF3">
    <property type="entry name" value="BETA-GLUCOSIDASE B-RELATED"/>
    <property type="match status" value="1"/>
</dbReference>
<dbReference type="Proteomes" id="UP000246303">
    <property type="component" value="Unassembled WGS sequence"/>
</dbReference>
<organism evidence="4 5">
    <name type="scientific">Arthrobacter psychrochitiniphilus</name>
    <dbReference type="NCBI Taxonomy" id="291045"/>
    <lineage>
        <taxon>Bacteria</taxon>
        <taxon>Bacillati</taxon>
        <taxon>Actinomycetota</taxon>
        <taxon>Actinomycetes</taxon>
        <taxon>Micrococcales</taxon>
        <taxon>Micrococcaceae</taxon>
        <taxon>Arthrobacter</taxon>
    </lineage>
</organism>
<dbReference type="EMBL" id="QHLZ01000006">
    <property type="protein sequence ID" value="PXA65098.1"/>
    <property type="molecule type" value="Genomic_DNA"/>
</dbReference>
<evidence type="ECO:0000256" key="2">
    <source>
        <dbReference type="ARBA" id="ARBA00022801"/>
    </source>
</evidence>
<dbReference type="AlphaFoldDB" id="A0A2V3DX08"/>
<keyword evidence="2 4" id="KW-0378">Hydrolase</keyword>
<dbReference type="InterPro" id="IPR017853">
    <property type="entry name" value="GH"/>
</dbReference>
<dbReference type="InterPro" id="IPR036962">
    <property type="entry name" value="Glyco_hydro_3_N_sf"/>
</dbReference>
<protein>
    <submittedName>
        <fullName evidence="4">Glycosyl hydrolase</fullName>
    </submittedName>
</protein>
<dbReference type="Gene3D" id="3.40.50.1700">
    <property type="entry name" value="Glycoside hydrolase family 3 C-terminal domain"/>
    <property type="match status" value="1"/>
</dbReference>
<dbReference type="Pfam" id="PF01915">
    <property type="entry name" value="Glyco_hydro_3_C"/>
    <property type="match status" value="1"/>
</dbReference>
<dbReference type="GO" id="GO:0009251">
    <property type="term" value="P:glucan catabolic process"/>
    <property type="evidence" value="ECO:0007669"/>
    <property type="project" value="TreeGrafter"/>
</dbReference>
<evidence type="ECO:0000313" key="5">
    <source>
        <dbReference type="Proteomes" id="UP000246303"/>
    </source>
</evidence>
<accession>A0A2V3DX08</accession>
<sequence>MIAWCGLTPVAGHRIEAKRVHNLGHGDGWSGSGCASAGAVRRWSAGTRSGSRKVLTSEVSPYGKAVSAVRAGELDADEAADQLIDRMTDRELLGLLDGDSPKQLLPLIPVLLDRRPFVAGAVPRLGIPGIRFSDGPRGVVIGTSTAFPVTMARAATWDPSLEERVGHAIGLETRARGANYSASVCVNLLRHPAWGRAQECYGEDPVLTGRMGSALTRGVRVNVMACVKHFALNSVENERFEVDVSVGEHALHEVYLPHFKAVVDAGVDSVMSAYNRVRGEYMDVNRPLLTDVLRDEWGFSGFVTSDWVFGTHDAVLSLQAGMDVEMPLRLVRARDLPAALHRGEVARTTVLRSARRILRTSVLHAATREEAVPSPALIASPAHRKLAYQVAAESIVLLKNEITGTAPLLPLAPTTGHLAVIGRLAGQANLGDHGSSRVRPPSTVSPLQGLRDALPQVRITSTSGKNVRAAVAAAAAAETVIVVVGLDQHDEGESVVTAGVDVGVLGRAFGSGRLQGPLIALAHFASRFVRGGDRDSLDLRPSDVRLIRAVAAVNSRTVVVLIGGSAILTEKWRDRVPALLLAWYGGMEGGHALASVLTGAAEPGGRLPFVLPTDAAHLPPFDSAAKSVIYDDKWGQRMLDGDGHAPAFPFGFGLGYTTIEHRLLDHKFDDTGGSADVLVTNTGDREGSTVVQVYAADTSLPKPVAQLLGFQKVTLQPGAESTVRVTLDAGPTLQRDPATQRWAPRAGDWGLLAAQHSPNSWEHARRLRFPGALIEKIGVVDGQPT</sequence>
<dbReference type="Gene3D" id="2.60.40.10">
    <property type="entry name" value="Immunoglobulins"/>
    <property type="match status" value="1"/>
</dbReference>
<dbReference type="SMART" id="SM01217">
    <property type="entry name" value="Fn3_like"/>
    <property type="match status" value="1"/>
</dbReference>
<feature type="domain" description="Fibronectin type III-like" evidence="3">
    <location>
        <begin position="689"/>
        <end position="757"/>
    </location>
</feature>
<evidence type="ECO:0000256" key="1">
    <source>
        <dbReference type="ARBA" id="ARBA00005336"/>
    </source>
</evidence>
<evidence type="ECO:0000313" key="4">
    <source>
        <dbReference type="EMBL" id="PXA65098.1"/>
    </source>
</evidence>
<proteinExistence type="inferred from homology"/>
<dbReference type="SUPFAM" id="SSF51445">
    <property type="entry name" value="(Trans)glycosidases"/>
    <property type="match status" value="1"/>
</dbReference>
<dbReference type="PRINTS" id="PR00133">
    <property type="entry name" value="GLHYDRLASE3"/>
</dbReference>
<dbReference type="InterPro" id="IPR036881">
    <property type="entry name" value="Glyco_hydro_3_C_sf"/>
</dbReference>
<name>A0A2V3DX08_9MICC</name>
<reference evidence="4 5" key="1">
    <citation type="submission" date="2018-05" db="EMBL/GenBank/DDBJ databases">
        <title>Genetic diversity of glacier-inhabiting Cryobacterium bacteria in China and description of Cryobacterium mengkeensis sp. nov. and Arthrobacter glacialis sp. nov.</title>
        <authorList>
            <person name="Liu Q."/>
            <person name="Xin Y.-H."/>
        </authorList>
    </citation>
    <scope>NUCLEOTIDE SEQUENCE [LARGE SCALE GENOMIC DNA]</scope>
    <source>
        <strain evidence="4 5">GP3</strain>
    </source>
</reference>
<dbReference type="PANTHER" id="PTHR42715">
    <property type="entry name" value="BETA-GLUCOSIDASE"/>
    <property type="match status" value="1"/>
</dbReference>
<dbReference type="SUPFAM" id="SSF52279">
    <property type="entry name" value="Beta-D-glucan exohydrolase, C-terminal domain"/>
    <property type="match status" value="1"/>
</dbReference>
<dbReference type="Gene3D" id="3.20.20.300">
    <property type="entry name" value="Glycoside hydrolase, family 3, N-terminal domain"/>
    <property type="match status" value="1"/>
</dbReference>
<dbReference type="InterPro" id="IPR050288">
    <property type="entry name" value="Cellulose_deg_GH3"/>
</dbReference>
<dbReference type="GO" id="GO:0008422">
    <property type="term" value="F:beta-glucosidase activity"/>
    <property type="evidence" value="ECO:0007669"/>
    <property type="project" value="TreeGrafter"/>
</dbReference>
<dbReference type="InterPro" id="IPR026891">
    <property type="entry name" value="Fn3-like"/>
</dbReference>
<dbReference type="InterPro" id="IPR013783">
    <property type="entry name" value="Ig-like_fold"/>
</dbReference>
<dbReference type="Pfam" id="PF14310">
    <property type="entry name" value="Fn3-like"/>
    <property type="match status" value="1"/>
</dbReference>
<comment type="similarity">
    <text evidence="1">Belongs to the glycosyl hydrolase 3 family.</text>
</comment>
<dbReference type="OrthoDB" id="3187421at2"/>